<dbReference type="PANTHER" id="PTHR43806:SF11">
    <property type="entry name" value="CEREVISIN-RELATED"/>
    <property type="match status" value="1"/>
</dbReference>
<dbReference type="Gene3D" id="2.60.40.10">
    <property type="entry name" value="Immunoglobulins"/>
    <property type="match status" value="1"/>
</dbReference>
<evidence type="ECO:0000259" key="8">
    <source>
        <dbReference type="Pfam" id="PF00082"/>
    </source>
</evidence>
<comment type="similarity">
    <text evidence="1 6 7">Belongs to the peptidase S8 family.</text>
</comment>
<dbReference type="Pfam" id="PF17957">
    <property type="entry name" value="Big_7"/>
    <property type="match status" value="1"/>
</dbReference>
<gene>
    <name evidence="9" type="ORF">CEO22_210</name>
</gene>
<organism evidence="9 10">
    <name type="scientific">Candidatus Berkelbacteria bacterium Gr01-1014_85</name>
    <dbReference type="NCBI Taxonomy" id="2017150"/>
    <lineage>
        <taxon>Bacteria</taxon>
        <taxon>Candidatus Berkelbacteria</taxon>
    </lineage>
</organism>
<dbReference type="InterPro" id="IPR028994">
    <property type="entry name" value="Integrin_alpha_N"/>
</dbReference>
<dbReference type="PROSITE" id="PS00137">
    <property type="entry name" value="SUBTILASE_HIS"/>
    <property type="match status" value="1"/>
</dbReference>
<reference evidence="9 10" key="1">
    <citation type="submission" date="2017-08" db="EMBL/GenBank/DDBJ databases">
        <title>Mechanisms for carbon and nitrogen cycling indicate functional differentiation within the Candidate Phyla Radiation.</title>
        <authorList>
            <person name="Danczak R.E."/>
            <person name="Johnston M.D."/>
            <person name="Kenah C."/>
            <person name="Slattery M."/>
            <person name="Wrighton K.C."/>
            <person name="Wilkins M.J."/>
        </authorList>
    </citation>
    <scope>NUCLEOTIDE SEQUENCE [LARGE SCALE GENOMIC DNA]</scope>
    <source>
        <strain evidence="9">Gr01-1014_85</strain>
    </source>
</reference>
<dbReference type="InterPro" id="IPR023828">
    <property type="entry name" value="Peptidase_S8_Ser-AS"/>
</dbReference>
<dbReference type="PROSITE" id="PS00138">
    <property type="entry name" value="SUBTILASE_SER"/>
    <property type="match status" value="1"/>
</dbReference>
<dbReference type="InterPro" id="IPR013783">
    <property type="entry name" value="Ig-like_fold"/>
</dbReference>
<feature type="active site" description="Charge relay system" evidence="6">
    <location>
        <position position="236"/>
    </location>
</feature>
<dbReference type="Pfam" id="PF13517">
    <property type="entry name" value="FG-GAP_3"/>
    <property type="match status" value="3"/>
</dbReference>
<dbReference type="PANTHER" id="PTHR43806">
    <property type="entry name" value="PEPTIDASE S8"/>
    <property type="match status" value="1"/>
</dbReference>
<evidence type="ECO:0000256" key="7">
    <source>
        <dbReference type="RuleBase" id="RU003355"/>
    </source>
</evidence>
<dbReference type="InterPro" id="IPR000209">
    <property type="entry name" value="Peptidase_S8/S53_dom"/>
</dbReference>
<evidence type="ECO:0000256" key="2">
    <source>
        <dbReference type="ARBA" id="ARBA00022670"/>
    </source>
</evidence>
<sequence length="1236" mass="132406">MLRKIQSTVSQSRSQSSNDRSVQRRSFLFLATLLLAVGIVGQLITPGSSQSDPTLVAAAKSNHTSKNDKSSVKPAEFRSNELLVKAKPGELNKLKPKLEKLKNLNIKAVQSVTPTSPNGQPADAGDELSRWLIIALDTPNTLSQAKFNRSEQTFEKTEALADLNRLTDELKKQSAVELIEPNYLVRADLEPNDPYYNSLGSWGQSYFDLWGLRQINAAGAWDLQTGSNTVTVAVIDSGIDQAHPEITANLWVNQDEVASNFIDDDANGYTDDRNGWDFVQYDGNPQDDYGHGTHVAGTIAAIGNNNLGVVGVSWQSQIMNIRFLDSQGYGSMMAASQALKYAADNGAKIASNSWGCNCLSTLIDDAVSYAETKNMLVVAAAGNDGQDALDYTPAGVEQSLTVGASDTTDALASFSNRGAKLDVVAPGVDILSLKATNDKICPAAKTVGTIYCRLSGTSMATPHVSGLAALLLSQQPNLNLTSLRYWLRQGAVDLGSTGRDLAYGYGRINAFNSLNTLSDLGLEAKITSPKTRTSLTTGVSTIAVQGTASGNNFASYTLELGNSRTQDGWQTIGQGSSAIVNGQLGSFSLDSIDDGLYSLKLSVTNLAGQTTVYQSYDLTVDNFTNQIDTPFSYLPRGQVELVGSALTKNGYVFDHFELAWGEGSNPSSWSTAGVTLVNSGAQTVNDSQLATLDASSFVAGQTYTLRLTTYRTVGSASVSLSSYTVDSELLSGWPKRLNANLSSADYGLLMAGLVDLNDDDQLEIIVGGDKLRAYNRDGSPVPGFSVTPLANHYFIQPVVTADLNNDGSPEILATATRTDVYASRLYILNADGTAYAGWVSPNMTGSSYDHTPTVGDLDNDGTPELVIFTGSYLNAYKLDGTQLTGWPKQVLGSFGSEFNVSRPTLVDLNNDGNLEIAYSYADNFSSPRATVVLRDNQGNMLPGWPATLNQSGVTSLATMTPVSAGDLNGDGQKELFVMADNNSVTPGEMFADIYGFNYNGSILASWPRRVGDMSLDTSGNGPRQTLALADLDNDGSDELIAAADKLTIHDAAGVRFSETGSDLGTTSPAITDIDGDGQLEIVSSGRNTVRIYDKNGAIKWEKALAADRQPTTFPTLVTDLNNDGQTEVVLTTQRYSTTTPPNNSDIDTWIWQIPNTTGKTQQSWPIYMANAAKTGRLARNLDLLRPKISLTNPIVNQEVSGQIAVTTNAWDSYAVAKVEFFLDGAKIAEELVEPFN</sequence>
<feature type="non-terminal residue" evidence="9">
    <location>
        <position position="1236"/>
    </location>
</feature>
<dbReference type="Gene3D" id="2.130.10.130">
    <property type="entry name" value="Integrin alpha, N-terminal"/>
    <property type="match status" value="1"/>
</dbReference>
<dbReference type="InterPro" id="IPR034204">
    <property type="entry name" value="PfSUB1-like_cat_dom"/>
</dbReference>
<dbReference type="Pfam" id="PF00082">
    <property type="entry name" value="Peptidase_S8"/>
    <property type="match status" value="1"/>
</dbReference>
<dbReference type="PROSITE" id="PS00136">
    <property type="entry name" value="SUBTILASE_ASP"/>
    <property type="match status" value="1"/>
</dbReference>
<dbReference type="EMBL" id="VMFD01000014">
    <property type="protein sequence ID" value="TSC66132.1"/>
    <property type="molecule type" value="Genomic_DNA"/>
</dbReference>
<dbReference type="GO" id="GO:0004252">
    <property type="term" value="F:serine-type endopeptidase activity"/>
    <property type="evidence" value="ECO:0007669"/>
    <property type="project" value="UniProtKB-UniRule"/>
</dbReference>
<dbReference type="InterPro" id="IPR050131">
    <property type="entry name" value="Peptidase_S8_subtilisin-like"/>
</dbReference>
<dbReference type="InterPro" id="IPR022398">
    <property type="entry name" value="Peptidase_S8_His-AS"/>
</dbReference>
<comment type="caution">
    <text evidence="9">The sequence shown here is derived from an EMBL/GenBank/DDBJ whole genome shotgun (WGS) entry which is preliminary data.</text>
</comment>
<dbReference type="Gene3D" id="3.40.50.200">
    <property type="entry name" value="Peptidase S8/S53 domain"/>
    <property type="match status" value="1"/>
</dbReference>
<evidence type="ECO:0000256" key="4">
    <source>
        <dbReference type="ARBA" id="ARBA00022801"/>
    </source>
</evidence>
<evidence type="ECO:0000313" key="9">
    <source>
        <dbReference type="EMBL" id="TSC66132.1"/>
    </source>
</evidence>
<dbReference type="CDD" id="cd07473">
    <property type="entry name" value="Peptidases_S8_Subtilisin_like"/>
    <property type="match status" value="1"/>
</dbReference>
<name>A0A554JCM1_9BACT</name>
<feature type="active site" description="Charge relay system" evidence="6">
    <location>
        <position position="291"/>
    </location>
</feature>
<evidence type="ECO:0000256" key="3">
    <source>
        <dbReference type="ARBA" id="ARBA00022729"/>
    </source>
</evidence>
<dbReference type="GO" id="GO:0006508">
    <property type="term" value="P:proteolysis"/>
    <property type="evidence" value="ECO:0007669"/>
    <property type="project" value="UniProtKB-KW"/>
</dbReference>
<dbReference type="AlphaFoldDB" id="A0A554JCM1"/>
<evidence type="ECO:0000256" key="5">
    <source>
        <dbReference type="ARBA" id="ARBA00022825"/>
    </source>
</evidence>
<accession>A0A554JCM1</accession>
<keyword evidence="2 6" id="KW-0645">Protease</keyword>
<dbReference type="InterPro" id="IPR036852">
    <property type="entry name" value="Peptidase_S8/S53_dom_sf"/>
</dbReference>
<dbReference type="InterPro" id="IPR015500">
    <property type="entry name" value="Peptidase_S8_subtilisin-rel"/>
</dbReference>
<keyword evidence="3" id="KW-0732">Signal</keyword>
<evidence type="ECO:0000256" key="1">
    <source>
        <dbReference type="ARBA" id="ARBA00011073"/>
    </source>
</evidence>
<evidence type="ECO:0000313" key="10">
    <source>
        <dbReference type="Proteomes" id="UP000316253"/>
    </source>
</evidence>
<dbReference type="PRINTS" id="PR00723">
    <property type="entry name" value="SUBTILISIN"/>
</dbReference>
<feature type="domain" description="Peptidase S8/S53" evidence="8">
    <location>
        <begin position="228"/>
        <end position="506"/>
    </location>
</feature>
<dbReference type="SUPFAM" id="SSF69318">
    <property type="entry name" value="Integrin alpha N-terminal domain"/>
    <property type="match status" value="2"/>
</dbReference>
<keyword evidence="5 6" id="KW-0720">Serine protease</keyword>
<proteinExistence type="inferred from homology"/>
<dbReference type="InterPro" id="IPR023827">
    <property type="entry name" value="Peptidase_S8_Asp-AS"/>
</dbReference>
<dbReference type="PROSITE" id="PS51892">
    <property type="entry name" value="SUBTILASE"/>
    <property type="match status" value="1"/>
</dbReference>
<protein>
    <submittedName>
        <fullName evidence="9">Cell wall/surface repeat protein</fullName>
    </submittedName>
</protein>
<evidence type="ECO:0000256" key="6">
    <source>
        <dbReference type="PROSITE-ProRule" id="PRU01240"/>
    </source>
</evidence>
<dbReference type="InterPro" id="IPR013517">
    <property type="entry name" value="FG-GAP"/>
</dbReference>
<keyword evidence="4 6" id="KW-0378">Hydrolase</keyword>
<dbReference type="SUPFAM" id="SSF52743">
    <property type="entry name" value="Subtilisin-like"/>
    <property type="match status" value="1"/>
</dbReference>
<feature type="active site" description="Charge relay system" evidence="6">
    <location>
        <position position="458"/>
    </location>
</feature>
<dbReference type="Proteomes" id="UP000316253">
    <property type="component" value="Unassembled WGS sequence"/>
</dbReference>